<gene>
    <name evidence="1" type="ORF">IHE45_05G059800</name>
</gene>
<proteinExistence type="predicted"/>
<keyword evidence="1" id="KW-0560">Oxidoreductase</keyword>
<accession>A0ACB7W1S6</accession>
<evidence type="ECO:0000313" key="2">
    <source>
        <dbReference type="Proteomes" id="UP000827976"/>
    </source>
</evidence>
<comment type="caution">
    <text evidence="1">The sequence shown here is derived from an EMBL/GenBank/DDBJ whole genome shotgun (WGS) entry which is preliminary data.</text>
</comment>
<evidence type="ECO:0000313" key="1">
    <source>
        <dbReference type="EMBL" id="KAH7681457.1"/>
    </source>
</evidence>
<dbReference type="EMBL" id="CM037015">
    <property type="protein sequence ID" value="KAH7681457.1"/>
    <property type="molecule type" value="Genomic_DNA"/>
</dbReference>
<keyword evidence="2" id="KW-1185">Reference proteome</keyword>
<dbReference type="EC" id="1.1.1.26" evidence="1"/>
<dbReference type="Proteomes" id="UP000827976">
    <property type="component" value="Chromosome 5"/>
</dbReference>
<reference evidence="2" key="1">
    <citation type="journal article" date="2022" name="Nat. Commun.">
        <title>Chromosome evolution and the genetic basis of agronomically important traits in greater yam.</title>
        <authorList>
            <person name="Bredeson J.V."/>
            <person name="Lyons J.B."/>
            <person name="Oniyinde I.O."/>
            <person name="Okereke N.R."/>
            <person name="Kolade O."/>
            <person name="Nnabue I."/>
            <person name="Nwadili C.O."/>
            <person name="Hribova E."/>
            <person name="Parker M."/>
            <person name="Nwogha J."/>
            <person name="Shu S."/>
            <person name="Carlson J."/>
            <person name="Kariba R."/>
            <person name="Muthemba S."/>
            <person name="Knop K."/>
            <person name="Barton G.J."/>
            <person name="Sherwood A.V."/>
            <person name="Lopez-Montes A."/>
            <person name="Asiedu R."/>
            <person name="Jamnadass R."/>
            <person name="Muchugi A."/>
            <person name="Goodstein D."/>
            <person name="Egesi C.N."/>
            <person name="Featherston J."/>
            <person name="Asfaw A."/>
            <person name="Simpson G.G."/>
            <person name="Dolezel J."/>
            <person name="Hendre P.S."/>
            <person name="Van Deynze A."/>
            <person name="Kumar P.L."/>
            <person name="Obidiegwu J.E."/>
            <person name="Bhattacharjee R."/>
            <person name="Rokhsar D.S."/>
        </authorList>
    </citation>
    <scope>NUCLEOTIDE SEQUENCE [LARGE SCALE GENOMIC DNA]</scope>
    <source>
        <strain evidence="2">cv. TDa95/00328</strain>
    </source>
</reference>
<name>A0ACB7W1S6_DIOAL</name>
<sequence length="402" mass="43970">MASGVVKCIHLKCLSTLSMSRFLIRALQTSAQRASVKALPFALDRRCAGLSSRVDKRMQNGPDQVTRVLFCGLEFPASHTYTIEYLKNYPFIQVDVLPRGDVPNVIHEYHACVVKMCQLDENVISRAVQMKLILQFGVGLEGVDVKAATKHNIKVARIPGQTCGNSASCAEMAIYLMLGLLRKKAEMEASVKQKILGQPIGDTLQGKTVFIMGFGAIGADLAKRLRPFGVKILATKRKWVDSPQLNGSTDDASNLISQSDATDDLVDKKGTTKDNYEFAAEADIVVPCLRLTDETAGIINKSFLASMKKGSLLLNVARGRILDYESVYQSLKSGHLGGLGIDVAWQEPFDPDDKILKFPNVIITPHVAGVTEPSYRTMAKVVGDCLIELHNGQKLTGIEFVE</sequence>
<organism evidence="1 2">
    <name type="scientific">Dioscorea alata</name>
    <name type="common">Purple yam</name>
    <dbReference type="NCBI Taxonomy" id="55571"/>
    <lineage>
        <taxon>Eukaryota</taxon>
        <taxon>Viridiplantae</taxon>
        <taxon>Streptophyta</taxon>
        <taxon>Embryophyta</taxon>
        <taxon>Tracheophyta</taxon>
        <taxon>Spermatophyta</taxon>
        <taxon>Magnoliopsida</taxon>
        <taxon>Liliopsida</taxon>
        <taxon>Dioscoreales</taxon>
        <taxon>Dioscoreaceae</taxon>
        <taxon>Dioscorea</taxon>
    </lineage>
</organism>
<protein>
    <submittedName>
        <fullName evidence="1">Glyoxylate reductase protein</fullName>
        <ecNumber evidence="1">1.1.1.26</ecNumber>
    </submittedName>
</protein>